<proteinExistence type="predicted"/>
<dbReference type="InterPro" id="IPR006120">
    <property type="entry name" value="Resolvase_HTH_dom"/>
</dbReference>
<reference evidence="2 3" key="1">
    <citation type="submission" date="2021-03" db="EMBL/GenBank/DDBJ databases">
        <title>Genomic Encyclopedia of Type Strains, Phase IV (KMG-IV): sequencing the most valuable type-strain genomes for metagenomic binning, comparative biology and taxonomic classification.</title>
        <authorList>
            <person name="Goeker M."/>
        </authorList>
    </citation>
    <scope>NUCLEOTIDE SEQUENCE [LARGE SCALE GENOMIC DNA]</scope>
    <source>
        <strain evidence="2 3">DSM 22420</strain>
    </source>
</reference>
<name>A0ABS4HP83_9STAP</name>
<organism evidence="2 3">
    <name type="scientific">Jeotgalicoccus aerolatus</name>
    <dbReference type="NCBI Taxonomy" id="709510"/>
    <lineage>
        <taxon>Bacteria</taxon>
        <taxon>Bacillati</taxon>
        <taxon>Bacillota</taxon>
        <taxon>Bacilli</taxon>
        <taxon>Bacillales</taxon>
        <taxon>Staphylococcaceae</taxon>
        <taxon>Jeotgalicoccus</taxon>
    </lineage>
</organism>
<comment type="caution">
    <text evidence="2">The sequence shown here is derived from an EMBL/GenBank/DDBJ whole genome shotgun (WGS) entry which is preliminary data.</text>
</comment>
<protein>
    <submittedName>
        <fullName evidence="2">DNA invertase Pin-like site-specific DNA recombinase</fullName>
    </submittedName>
</protein>
<dbReference type="Proteomes" id="UP001519348">
    <property type="component" value="Unassembled WGS sequence"/>
</dbReference>
<dbReference type="Pfam" id="PF02796">
    <property type="entry name" value="HTH_7"/>
    <property type="match status" value="1"/>
</dbReference>
<evidence type="ECO:0000313" key="2">
    <source>
        <dbReference type="EMBL" id="MBP1952749.1"/>
    </source>
</evidence>
<keyword evidence="3" id="KW-1185">Reference proteome</keyword>
<evidence type="ECO:0000259" key="1">
    <source>
        <dbReference type="Pfam" id="PF02796"/>
    </source>
</evidence>
<gene>
    <name evidence="2" type="ORF">J2Z27_001830</name>
</gene>
<dbReference type="EMBL" id="JAGGKN010000006">
    <property type="protein sequence ID" value="MBP1952749.1"/>
    <property type="molecule type" value="Genomic_DNA"/>
</dbReference>
<dbReference type="Gene3D" id="1.10.10.60">
    <property type="entry name" value="Homeodomain-like"/>
    <property type="match status" value="1"/>
</dbReference>
<accession>A0ABS4HP83</accession>
<evidence type="ECO:0000313" key="3">
    <source>
        <dbReference type="Proteomes" id="UP001519348"/>
    </source>
</evidence>
<feature type="domain" description="Resolvase HTH" evidence="1">
    <location>
        <begin position="58"/>
        <end position="82"/>
    </location>
</feature>
<sequence length="83" mass="9413">MADAIGHPLLDKFITDLIVRILAMIAIAKEKGISPVLYSPNIKDPQKRLVYYRMADQLKDGITISQISKEVGITRQTVYRIKK</sequence>